<gene>
    <name evidence="2" type="ORF">PQR66_27610</name>
</gene>
<evidence type="ECO:0000313" key="2">
    <source>
        <dbReference type="EMBL" id="MFL9886837.1"/>
    </source>
</evidence>
<protein>
    <submittedName>
        <fullName evidence="2">Uncharacterized protein</fullName>
    </submittedName>
</protein>
<dbReference type="Proteomes" id="UP001629249">
    <property type="component" value="Unassembled WGS sequence"/>
</dbReference>
<reference evidence="2 3" key="1">
    <citation type="journal article" date="2024" name="Chem. Sci.">
        <title>Discovery of megapolipeptins by genome mining of a Burkholderiales bacteria collection.</title>
        <authorList>
            <person name="Paulo B.S."/>
            <person name="Recchia M.J.J."/>
            <person name="Lee S."/>
            <person name="Fergusson C.H."/>
            <person name="Romanowski S.B."/>
            <person name="Hernandez A."/>
            <person name="Krull N."/>
            <person name="Liu D.Y."/>
            <person name="Cavanagh H."/>
            <person name="Bos A."/>
            <person name="Gray C.A."/>
            <person name="Murphy B.T."/>
            <person name="Linington R.G."/>
            <person name="Eustaquio A.S."/>
        </authorList>
    </citation>
    <scope>NUCLEOTIDE SEQUENCE [LARGE SCALE GENOMIC DNA]</scope>
    <source>
        <strain evidence="2 3">RL16-012-BIC-B</strain>
    </source>
</reference>
<evidence type="ECO:0000313" key="3">
    <source>
        <dbReference type="Proteomes" id="UP001629249"/>
    </source>
</evidence>
<proteinExistence type="predicted"/>
<name>A0ABW8ZUD6_9BURK</name>
<feature type="chain" id="PRO_5047385585" evidence="1">
    <location>
        <begin position="25"/>
        <end position="167"/>
    </location>
</feature>
<feature type="signal peptide" evidence="1">
    <location>
        <begin position="1"/>
        <end position="24"/>
    </location>
</feature>
<comment type="caution">
    <text evidence="2">The sequence shown here is derived from an EMBL/GenBank/DDBJ whole genome shotgun (WGS) entry which is preliminary data.</text>
</comment>
<keyword evidence="3" id="KW-1185">Reference proteome</keyword>
<dbReference type="EMBL" id="JAQQFN010000023">
    <property type="protein sequence ID" value="MFL9886837.1"/>
    <property type="molecule type" value="Genomic_DNA"/>
</dbReference>
<organism evidence="2 3">
    <name type="scientific">Paraburkholderia agricolaris</name>
    <dbReference type="NCBI Taxonomy" id="2152888"/>
    <lineage>
        <taxon>Bacteria</taxon>
        <taxon>Pseudomonadati</taxon>
        <taxon>Pseudomonadota</taxon>
        <taxon>Betaproteobacteria</taxon>
        <taxon>Burkholderiales</taxon>
        <taxon>Burkholderiaceae</taxon>
        <taxon>Paraburkholderia</taxon>
    </lineage>
</organism>
<keyword evidence="1" id="KW-0732">Signal</keyword>
<sequence>MKLSKMYCVVAAGCATVFSMGAIAAGGVHHLQIQLLRDGKLIVAGEIPDVLVANSGFSTSSGRPIGYAVCQKVGDATQIATLEKFVGMSLLVQTLRTDGDAVDLSLSAADTVERGISQIGPQDCPSQVVATEGLTDHDVRATIRDCQTIDVPLNDPRYHVHLSMKAD</sequence>
<dbReference type="RefSeq" id="WP_408330609.1">
    <property type="nucleotide sequence ID" value="NZ_JAQQFH010000015.1"/>
</dbReference>
<evidence type="ECO:0000256" key="1">
    <source>
        <dbReference type="SAM" id="SignalP"/>
    </source>
</evidence>
<accession>A0ABW8ZUD6</accession>